<comment type="caution">
    <text evidence="2">The sequence shown here is derived from an EMBL/GenBank/DDBJ whole genome shotgun (WGS) entry which is preliminary data.</text>
</comment>
<dbReference type="AlphaFoldDB" id="A0A1Y2B8B7"/>
<reference evidence="2 3" key="1">
    <citation type="submission" date="2016-07" db="EMBL/GenBank/DDBJ databases">
        <title>Pervasive Adenine N6-methylation of Active Genes in Fungi.</title>
        <authorList>
            <consortium name="DOE Joint Genome Institute"/>
            <person name="Mondo S.J."/>
            <person name="Dannebaum R.O."/>
            <person name="Kuo R.C."/>
            <person name="Labutti K."/>
            <person name="Haridas S."/>
            <person name="Kuo A."/>
            <person name="Salamov A."/>
            <person name="Ahrendt S.R."/>
            <person name="Lipzen A."/>
            <person name="Sullivan W."/>
            <person name="Andreopoulos W.B."/>
            <person name="Clum A."/>
            <person name="Lindquist E."/>
            <person name="Daum C."/>
            <person name="Ramamoorthy G.K."/>
            <person name="Gryganskyi A."/>
            <person name="Culley D."/>
            <person name="Magnuson J.K."/>
            <person name="James T.Y."/>
            <person name="O'Malley M.A."/>
            <person name="Stajich J.E."/>
            <person name="Spatafora J.W."/>
            <person name="Visel A."/>
            <person name="Grigoriev I.V."/>
        </authorList>
    </citation>
    <scope>NUCLEOTIDE SEQUENCE [LARGE SCALE GENOMIC DNA]</scope>
    <source>
        <strain evidence="2 3">JEL800</strain>
    </source>
</reference>
<feature type="compositionally biased region" description="Polar residues" evidence="1">
    <location>
        <begin position="107"/>
        <end position="123"/>
    </location>
</feature>
<evidence type="ECO:0000313" key="2">
    <source>
        <dbReference type="EMBL" id="ORY30946.1"/>
    </source>
</evidence>
<feature type="region of interest" description="Disordered" evidence="1">
    <location>
        <begin position="101"/>
        <end position="123"/>
    </location>
</feature>
<gene>
    <name evidence="2" type="ORF">BCR33DRAFT_563245</name>
</gene>
<feature type="compositionally biased region" description="Basic and acidic residues" evidence="1">
    <location>
        <begin position="16"/>
        <end position="26"/>
    </location>
</feature>
<keyword evidence="3" id="KW-1185">Reference proteome</keyword>
<accession>A0A1Y2B8B7</accession>
<proteinExistence type="predicted"/>
<evidence type="ECO:0000256" key="1">
    <source>
        <dbReference type="SAM" id="MobiDB-lite"/>
    </source>
</evidence>
<protein>
    <submittedName>
        <fullName evidence="2">Uncharacterized protein</fullName>
    </submittedName>
</protein>
<organism evidence="2 3">
    <name type="scientific">Rhizoclosmatium globosum</name>
    <dbReference type="NCBI Taxonomy" id="329046"/>
    <lineage>
        <taxon>Eukaryota</taxon>
        <taxon>Fungi</taxon>
        <taxon>Fungi incertae sedis</taxon>
        <taxon>Chytridiomycota</taxon>
        <taxon>Chytridiomycota incertae sedis</taxon>
        <taxon>Chytridiomycetes</taxon>
        <taxon>Chytridiales</taxon>
        <taxon>Chytriomycetaceae</taxon>
        <taxon>Rhizoclosmatium</taxon>
    </lineage>
</organism>
<feature type="region of interest" description="Disordered" evidence="1">
    <location>
        <begin position="1"/>
        <end position="26"/>
    </location>
</feature>
<name>A0A1Y2B8B7_9FUNG</name>
<sequence length="123" mass="13310">MQGDTTTTTSAGSSHKTLDSLDTELHNDKLHAHAQKIPGQAFSTASVASVQSVQSDLATLSQELAAFKRHGNPPFIDVQSFAERIWRANLAYETAIAKLDREKKNSTDNSCQSNCVSHPLSTP</sequence>
<dbReference type="Proteomes" id="UP000193642">
    <property type="component" value="Unassembled WGS sequence"/>
</dbReference>
<dbReference type="EMBL" id="MCGO01000080">
    <property type="protein sequence ID" value="ORY30946.1"/>
    <property type="molecule type" value="Genomic_DNA"/>
</dbReference>
<evidence type="ECO:0000313" key="3">
    <source>
        <dbReference type="Proteomes" id="UP000193642"/>
    </source>
</evidence>